<comment type="similarity">
    <text evidence="3">Belongs to the MYB-CC family.</text>
</comment>
<comment type="cofactor">
    <cofactor evidence="1">
        <name>FAD</name>
        <dbReference type="ChEBI" id="CHEBI:57692"/>
    </cofactor>
</comment>
<dbReference type="Pfam" id="PF14379">
    <property type="entry name" value="Myb_CC_LHEQLE"/>
    <property type="match status" value="1"/>
</dbReference>
<dbReference type="InterPro" id="IPR007867">
    <property type="entry name" value="GMC_OxRtase_C"/>
</dbReference>
<dbReference type="PROSITE" id="PS51294">
    <property type="entry name" value="HTH_MYB"/>
    <property type="match status" value="1"/>
</dbReference>
<keyword evidence="4" id="KW-0285">Flavoprotein</keyword>
<sequence>MGLHRQNMNLVLSTDAKPRLKWTQELHQRFVEAVNQLGGADKATPKSLKRAMEIPELTLYHLKSHLQKYRLWKSQQSLISIENNQEDAKEIQSSDDHFQESAVIQSSRGICSDGNQHPINGSFQIAQALQMQMEVKKKIHEQIEVQRHLQLRIEAQGKYLQSVLKKAQETLAGYNSYSIGVELAKAELSRLVSMANSGCPSSSISELTETGGSSLRDMERTQMRSAVCSMESSLTSSESSGRKGDMQQKNEIHDTYKSYTASVELPLMDIHPRDNPVNTCSSNQGKKRSGSIICDGVFAEQPLASRLRNGKPSTFGDTYFSQLFYSYNLLGCPILSHRHKEKNPPYLTSDVEDVSGKSFDYIVVGGGTAGCPLAATLSERFSVLVIERGGSPYGNPMVSDKIYYGFPLLQSDEFSSVAQSFVSKDGVKNHRGRVLGGSSAINGGIYSRASYDFVKTVGWDEELVKEAYEWVESNIVFKPELTIWQSVVEFGLLEAGILPYNGFSMEHIEGTKISGTLFDEYGIRHTSADLLGTGNSENIIVLLNATVKNIIFHVNGKGNESIVRGVRFIKSDGSTSQTYEAYLNQPENSSSRGDVILSAGALGSPQILLLSGIGPEKHLKNFGIPPVLNLKGVGKEMKDNPGIALLVDTKPLYRFPDTPQVAGITKDMKFIVEGGIIPISFNATRMPIAIKLAFPESKGTLELNSTDPRQNPAVEFHYLEKEKDLEECTKMAQLLSKIARSQSVVLFLGKEPQDNLMSSQDELKNFCKKNVRTYYHYHGGSTVGSVVDDDYKVYGIKGLRVIDGSTFLESPGTNPMATLLMLGRYQGIKIVRERENTTVSCSPPPP</sequence>
<comment type="caution">
    <text evidence="13">The sequence shown here is derived from an EMBL/GenBank/DDBJ whole genome shotgun (WGS) entry which is preliminary data.</text>
</comment>
<feature type="region of interest" description="Disordered" evidence="11">
    <location>
        <begin position="230"/>
        <end position="249"/>
    </location>
</feature>
<keyword evidence="10" id="KW-0539">Nucleus</keyword>
<evidence type="ECO:0000256" key="7">
    <source>
        <dbReference type="ARBA" id="ARBA00023015"/>
    </source>
</evidence>
<evidence type="ECO:0000256" key="1">
    <source>
        <dbReference type="ARBA" id="ARBA00001974"/>
    </source>
</evidence>
<dbReference type="Gene3D" id="1.10.10.60">
    <property type="entry name" value="Homeodomain-like"/>
    <property type="match status" value="1"/>
</dbReference>
<dbReference type="NCBIfam" id="TIGR01557">
    <property type="entry name" value="myb_SHAQKYF"/>
    <property type="match status" value="1"/>
</dbReference>
<dbReference type="InterPro" id="IPR036188">
    <property type="entry name" value="FAD/NAD-bd_sf"/>
</dbReference>
<dbReference type="InterPro" id="IPR000172">
    <property type="entry name" value="GMC_OxRdtase_N"/>
</dbReference>
<evidence type="ECO:0000256" key="2">
    <source>
        <dbReference type="ARBA" id="ARBA00004123"/>
    </source>
</evidence>
<dbReference type="Pfam" id="PF05199">
    <property type="entry name" value="GMC_oxred_C"/>
    <property type="match status" value="1"/>
</dbReference>
<protein>
    <recommendedName>
        <fullName evidence="12">HTH myb-type domain-containing protein</fullName>
    </recommendedName>
</protein>
<evidence type="ECO:0000256" key="10">
    <source>
        <dbReference type="ARBA" id="ARBA00023242"/>
    </source>
</evidence>
<evidence type="ECO:0000256" key="8">
    <source>
        <dbReference type="ARBA" id="ARBA00023054"/>
    </source>
</evidence>
<dbReference type="InterPro" id="IPR017930">
    <property type="entry name" value="Myb_dom"/>
</dbReference>
<evidence type="ECO:0000256" key="9">
    <source>
        <dbReference type="ARBA" id="ARBA00023163"/>
    </source>
</evidence>
<keyword evidence="5" id="KW-0732">Signal</keyword>
<keyword evidence="9" id="KW-0804">Transcription</keyword>
<name>A0ABQ8ZVC6_9ROSI</name>
<proteinExistence type="inferred from homology"/>
<reference evidence="13" key="1">
    <citation type="submission" date="2022-10" db="EMBL/GenBank/DDBJ databases">
        <authorList>
            <person name="Hyden B.L."/>
            <person name="Feng K."/>
            <person name="Yates T."/>
            <person name="Jawdy S."/>
            <person name="Smart L.B."/>
            <person name="Muchero W."/>
        </authorList>
    </citation>
    <scope>NUCLEOTIDE SEQUENCE</scope>
    <source>
        <tissue evidence="13">Shoot tip</tissue>
    </source>
</reference>
<dbReference type="InterPro" id="IPR006447">
    <property type="entry name" value="Myb_dom_plants"/>
</dbReference>
<dbReference type="PROSITE" id="PS00624">
    <property type="entry name" value="GMC_OXRED_2"/>
    <property type="match status" value="1"/>
</dbReference>
<evidence type="ECO:0000256" key="4">
    <source>
        <dbReference type="ARBA" id="ARBA00022630"/>
    </source>
</evidence>
<feature type="compositionally biased region" description="Basic and acidic residues" evidence="11">
    <location>
        <begin position="240"/>
        <end position="249"/>
    </location>
</feature>
<dbReference type="EMBL" id="JAPFFI010000024">
    <property type="protein sequence ID" value="KAJ6312129.1"/>
    <property type="molecule type" value="Genomic_DNA"/>
</dbReference>
<evidence type="ECO:0000313" key="13">
    <source>
        <dbReference type="EMBL" id="KAJ6312129.1"/>
    </source>
</evidence>
<evidence type="ECO:0000313" key="14">
    <source>
        <dbReference type="Proteomes" id="UP001141253"/>
    </source>
</evidence>
<evidence type="ECO:0000256" key="11">
    <source>
        <dbReference type="SAM" id="MobiDB-lite"/>
    </source>
</evidence>
<dbReference type="SUPFAM" id="SSF46689">
    <property type="entry name" value="Homeodomain-like"/>
    <property type="match status" value="1"/>
</dbReference>
<evidence type="ECO:0000256" key="5">
    <source>
        <dbReference type="ARBA" id="ARBA00022729"/>
    </source>
</evidence>
<organism evidence="13 14">
    <name type="scientific">Salix suchowensis</name>
    <dbReference type="NCBI Taxonomy" id="1278906"/>
    <lineage>
        <taxon>Eukaryota</taxon>
        <taxon>Viridiplantae</taxon>
        <taxon>Streptophyta</taxon>
        <taxon>Embryophyta</taxon>
        <taxon>Tracheophyta</taxon>
        <taxon>Spermatophyta</taxon>
        <taxon>Magnoliopsida</taxon>
        <taxon>eudicotyledons</taxon>
        <taxon>Gunneridae</taxon>
        <taxon>Pentapetalae</taxon>
        <taxon>rosids</taxon>
        <taxon>fabids</taxon>
        <taxon>Malpighiales</taxon>
        <taxon>Salicaceae</taxon>
        <taxon>Saliceae</taxon>
        <taxon>Salix</taxon>
    </lineage>
</organism>
<dbReference type="PANTHER" id="PTHR45968">
    <property type="entry name" value="OSJNBA0019K04.7 PROTEIN"/>
    <property type="match status" value="1"/>
</dbReference>
<dbReference type="PANTHER" id="PTHR45968:SF19">
    <property type="entry name" value="GLUCOSE-METHANOL-CHOLINE (GMC) OXIDOREDUCTASE FAMILY PROTEIN"/>
    <property type="match status" value="1"/>
</dbReference>
<keyword evidence="7" id="KW-0805">Transcription regulation</keyword>
<dbReference type="InterPro" id="IPR001005">
    <property type="entry name" value="SANT/Myb"/>
</dbReference>
<accession>A0ABQ8ZVC6</accession>
<keyword evidence="14" id="KW-1185">Reference proteome</keyword>
<reference evidence="13" key="2">
    <citation type="journal article" date="2023" name="Int. J. Mol. Sci.">
        <title>De Novo Assembly and Annotation of 11 Diverse Shrub Willow (Salix) Genomes Reveals Novel Gene Organization in Sex-Linked Regions.</title>
        <authorList>
            <person name="Hyden B."/>
            <person name="Feng K."/>
            <person name="Yates T.B."/>
            <person name="Jawdy S."/>
            <person name="Cereghino C."/>
            <person name="Smart L.B."/>
            <person name="Muchero W."/>
        </authorList>
    </citation>
    <scope>NUCLEOTIDE SEQUENCE</scope>
    <source>
        <tissue evidence="13">Shoot tip</tissue>
    </source>
</reference>
<comment type="subcellular location">
    <subcellularLocation>
        <location evidence="2">Nucleus</location>
    </subcellularLocation>
</comment>
<dbReference type="Pfam" id="PF00732">
    <property type="entry name" value="GMC_oxred_N"/>
    <property type="match status" value="1"/>
</dbReference>
<evidence type="ECO:0000259" key="12">
    <source>
        <dbReference type="PROSITE" id="PS51294"/>
    </source>
</evidence>
<feature type="domain" description="HTH myb-type" evidence="12">
    <location>
        <begin position="14"/>
        <end position="74"/>
    </location>
</feature>
<evidence type="ECO:0000256" key="3">
    <source>
        <dbReference type="ARBA" id="ARBA00006783"/>
    </source>
</evidence>
<dbReference type="SUPFAM" id="SSF54373">
    <property type="entry name" value="FAD-linked reductases, C-terminal domain"/>
    <property type="match status" value="1"/>
</dbReference>
<dbReference type="SUPFAM" id="SSF51905">
    <property type="entry name" value="FAD/NAD(P)-binding domain"/>
    <property type="match status" value="1"/>
</dbReference>
<dbReference type="Gene3D" id="3.30.410.40">
    <property type="match status" value="1"/>
</dbReference>
<dbReference type="InterPro" id="IPR009057">
    <property type="entry name" value="Homeodomain-like_sf"/>
</dbReference>
<gene>
    <name evidence="13" type="ORF">OIU77_013808</name>
</gene>
<keyword evidence="6" id="KW-0274">FAD</keyword>
<feature type="compositionally biased region" description="Low complexity" evidence="11">
    <location>
        <begin position="230"/>
        <end position="239"/>
    </location>
</feature>
<evidence type="ECO:0000256" key="6">
    <source>
        <dbReference type="ARBA" id="ARBA00022827"/>
    </source>
</evidence>
<dbReference type="Pfam" id="PF00249">
    <property type="entry name" value="Myb_DNA-binding"/>
    <property type="match status" value="1"/>
</dbReference>
<dbReference type="Gene3D" id="3.50.50.60">
    <property type="entry name" value="FAD/NAD(P)-binding domain"/>
    <property type="match status" value="1"/>
</dbReference>
<keyword evidence="8" id="KW-0175">Coiled coil</keyword>
<dbReference type="InterPro" id="IPR025756">
    <property type="entry name" value="Myb_CC_LHEQLE"/>
</dbReference>
<dbReference type="Proteomes" id="UP001141253">
    <property type="component" value="Chromosome 10"/>
</dbReference>
<dbReference type="InterPro" id="IPR051871">
    <property type="entry name" value="GMC_Oxidoreductase-Related"/>
</dbReference>